<keyword evidence="2" id="KW-1185">Reference proteome</keyword>
<name>A0A9P6BAN3_9AGAM</name>
<protein>
    <submittedName>
        <fullName evidence="1">Uncharacterized protein</fullName>
    </submittedName>
</protein>
<evidence type="ECO:0000313" key="2">
    <source>
        <dbReference type="Proteomes" id="UP000886523"/>
    </source>
</evidence>
<sequence length="311" mass="32251">MNLVQGISWKECTNGRRSLGFAFRLNPRSRASSSSSSLVSTTGTVESDISSISSSDCTRALASALILAIIRAVESWIVLSGKVPRPVAAWGGDTEEDGGVRGNRDDWEATMGSSLISAAEVSGLVFSGVGKNEWFLTGDRCDVEGGGEGVGSQSMVSCFTVGCIAGKSVEESSPQKGDNDICTLLSSPLDMLSASSPSIPGLVRTLPGSECVKVKPGSESEEIIMGVFFKVGPGMGDADSEEVSASSTGRDLEPMSPAASILFRRVVASLEGGGNKSSILVSPSVEDISMGILDVPGRVRGRGPCGLNWLF</sequence>
<gene>
    <name evidence="1" type="ORF">BS47DRAFT_755917</name>
</gene>
<dbReference type="Proteomes" id="UP000886523">
    <property type="component" value="Unassembled WGS sequence"/>
</dbReference>
<organism evidence="1 2">
    <name type="scientific">Hydnum rufescens UP504</name>
    <dbReference type="NCBI Taxonomy" id="1448309"/>
    <lineage>
        <taxon>Eukaryota</taxon>
        <taxon>Fungi</taxon>
        <taxon>Dikarya</taxon>
        <taxon>Basidiomycota</taxon>
        <taxon>Agaricomycotina</taxon>
        <taxon>Agaricomycetes</taxon>
        <taxon>Cantharellales</taxon>
        <taxon>Hydnaceae</taxon>
        <taxon>Hydnum</taxon>
    </lineage>
</organism>
<dbReference type="AlphaFoldDB" id="A0A9P6BAN3"/>
<proteinExistence type="predicted"/>
<reference evidence="1" key="1">
    <citation type="journal article" date="2020" name="Nat. Commun.">
        <title>Large-scale genome sequencing of mycorrhizal fungi provides insights into the early evolution of symbiotic traits.</title>
        <authorList>
            <person name="Miyauchi S."/>
            <person name="Kiss E."/>
            <person name="Kuo A."/>
            <person name="Drula E."/>
            <person name="Kohler A."/>
            <person name="Sanchez-Garcia M."/>
            <person name="Morin E."/>
            <person name="Andreopoulos B."/>
            <person name="Barry K.W."/>
            <person name="Bonito G."/>
            <person name="Buee M."/>
            <person name="Carver A."/>
            <person name="Chen C."/>
            <person name="Cichocki N."/>
            <person name="Clum A."/>
            <person name="Culley D."/>
            <person name="Crous P.W."/>
            <person name="Fauchery L."/>
            <person name="Girlanda M."/>
            <person name="Hayes R.D."/>
            <person name="Keri Z."/>
            <person name="LaButti K."/>
            <person name="Lipzen A."/>
            <person name="Lombard V."/>
            <person name="Magnuson J."/>
            <person name="Maillard F."/>
            <person name="Murat C."/>
            <person name="Nolan M."/>
            <person name="Ohm R.A."/>
            <person name="Pangilinan J."/>
            <person name="Pereira M.F."/>
            <person name="Perotto S."/>
            <person name="Peter M."/>
            <person name="Pfister S."/>
            <person name="Riley R."/>
            <person name="Sitrit Y."/>
            <person name="Stielow J.B."/>
            <person name="Szollosi G."/>
            <person name="Zifcakova L."/>
            <person name="Stursova M."/>
            <person name="Spatafora J.W."/>
            <person name="Tedersoo L."/>
            <person name="Vaario L.M."/>
            <person name="Yamada A."/>
            <person name="Yan M."/>
            <person name="Wang P."/>
            <person name="Xu J."/>
            <person name="Bruns T."/>
            <person name="Baldrian P."/>
            <person name="Vilgalys R."/>
            <person name="Dunand C."/>
            <person name="Henrissat B."/>
            <person name="Grigoriev I.V."/>
            <person name="Hibbett D."/>
            <person name="Nagy L.G."/>
            <person name="Martin F.M."/>
        </authorList>
    </citation>
    <scope>NUCLEOTIDE SEQUENCE</scope>
    <source>
        <strain evidence="1">UP504</strain>
    </source>
</reference>
<evidence type="ECO:0000313" key="1">
    <source>
        <dbReference type="EMBL" id="KAF9520347.1"/>
    </source>
</evidence>
<accession>A0A9P6BAN3</accession>
<dbReference type="EMBL" id="MU128912">
    <property type="protein sequence ID" value="KAF9520347.1"/>
    <property type="molecule type" value="Genomic_DNA"/>
</dbReference>
<comment type="caution">
    <text evidence="1">The sequence shown here is derived from an EMBL/GenBank/DDBJ whole genome shotgun (WGS) entry which is preliminary data.</text>
</comment>